<dbReference type="Pfam" id="PF10411">
    <property type="entry name" value="DsbC_N"/>
    <property type="match status" value="1"/>
</dbReference>
<evidence type="ECO:0000259" key="9">
    <source>
        <dbReference type="Pfam" id="PF13098"/>
    </source>
</evidence>
<dbReference type="STRING" id="709839.TSA66_13745"/>
<dbReference type="GO" id="GO:0042597">
    <property type="term" value="C:periplasmic space"/>
    <property type="evidence" value="ECO:0007669"/>
    <property type="project" value="UniProtKB-SubCell"/>
</dbReference>
<dbReference type="InterPro" id="IPR009094">
    <property type="entry name" value="DiS-bond_isomerase_DsbC/G_N_sf"/>
</dbReference>
<dbReference type="EMBL" id="JWJG01000028">
    <property type="protein sequence ID" value="KIF81621.1"/>
    <property type="molecule type" value="Genomic_DNA"/>
</dbReference>
<dbReference type="Pfam" id="PF13098">
    <property type="entry name" value="Thioredoxin_2"/>
    <property type="match status" value="1"/>
</dbReference>
<dbReference type="Proteomes" id="UP000031572">
    <property type="component" value="Unassembled WGS sequence"/>
</dbReference>
<dbReference type="InterPro" id="IPR036249">
    <property type="entry name" value="Thioredoxin-like_sf"/>
</dbReference>
<evidence type="ECO:0000313" key="10">
    <source>
        <dbReference type="EMBL" id="KIF81621.1"/>
    </source>
</evidence>
<name>A0A0C2BUA0_9BURK</name>
<accession>A0A0C2BUA0</accession>
<keyword evidence="6 7" id="KW-0676">Redox-active center</keyword>
<dbReference type="InterPro" id="IPR051470">
    <property type="entry name" value="Thiol:disulfide_interchange"/>
</dbReference>
<feature type="chain" id="PRO_5010006133" description="Thiol:disulfide interchange protein" evidence="7">
    <location>
        <begin position="26"/>
        <end position="266"/>
    </location>
</feature>
<evidence type="ECO:0000256" key="1">
    <source>
        <dbReference type="ARBA" id="ARBA00004418"/>
    </source>
</evidence>
<organism evidence="10 11">
    <name type="scientific">Noviherbaspirillum autotrophicum</name>
    <dbReference type="NCBI Taxonomy" id="709839"/>
    <lineage>
        <taxon>Bacteria</taxon>
        <taxon>Pseudomonadati</taxon>
        <taxon>Pseudomonadota</taxon>
        <taxon>Betaproteobacteria</taxon>
        <taxon>Burkholderiales</taxon>
        <taxon>Oxalobacteraceae</taxon>
        <taxon>Noviherbaspirillum</taxon>
    </lineage>
</organism>
<dbReference type="SUPFAM" id="SSF54423">
    <property type="entry name" value="DsbC/DsbG N-terminal domain-like"/>
    <property type="match status" value="1"/>
</dbReference>
<dbReference type="InterPro" id="IPR012336">
    <property type="entry name" value="Thioredoxin-like_fold"/>
</dbReference>
<evidence type="ECO:0000256" key="6">
    <source>
        <dbReference type="ARBA" id="ARBA00023284"/>
    </source>
</evidence>
<feature type="domain" description="Disulphide bond isomerase DsbC/G N-terminal" evidence="8">
    <location>
        <begin position="24"/>
        <end position="92"/>
    </location>
</feature>
<reference evidence="10 11" key="1">
    <citation type="submission" date="2014-12" db="EMBL/GenBank/DDBJ databases">
        <title>Denitrispirillum autotrophicum gen. nov., sp. nov., Denitrifying, Facultatively Autotrophic Bacteria Isolated from Rice Paddy Soil.</title>
        <authorList>
            <person name="Ishii S."/>
            <person name="Ashida N."/>
            <person name="Ohno H."/>
            <person name="Otsuka S."/>
            <person name="Yokota A."/>
            <person name="Senoo K."/>
        </authorList>
    </citation>
    <scope>NUCLEOTIDE SEQUENCE [LARGE SCALE GENOMIC DNA]</scope>
    <source>
        <strain evidence="10 11">TSA66</strain>
    </source>
</reference>
<evidence type="ECO:0000256" key="3">
    <source>
        <dbReference type="ARBA" id="ARBA00022729"/>
    </source>
</evidence>
<keyword evidence="10" id="KW-0413">Isomerase</keyword>
<evidence type="ECO:0000313" key="11">
    <source>
        <dbReference type="Proteomes" id="UP000031572"/>
    </source>
</evidence>
<dbReference type="PANTHER" id="PTHR35272">
    <property type="entry name" value="THIOL:DISULFIDE INTERCHANGE PROTEIN DSBC-RELATED"/>
    <property type="match status" value="1"/>
</dbReference>
<proteinExistence type="inferred from homology"/>
<keyword evidence="4 7" id="KW-0574">Periplasm</keyword>
<dbReference type="CDD" id="cd03020">
    <property type="entry name" value="DsbA_DsbC_DsbG"/>
    <property type="match status" value="1"/>
</dbReference>
<evidence type="ECO:0000256" key="7">
    <source>
        <dbReference type="RuleBase" id="RU364038"/>
    </source>
</evidence>
<evidence type="ECO:0000259" key="8">
    <source>
        <dbReference type="Pfam" id="PF10411"/>
    </source>
</evidence>
<dbReference type="Gene3D" id="3.40.30.10">
    <property type="entry name" value="Glutaredoxin"/>
    <property type="match status" value="1"/>
</dbReference>
<dbReference type="GO" id="GO:0016853">
    <property type="term" value="F:isomerase activity"/>
    <property type="evidence" value="ECO:0007669"/>
    <property type="project" value="UniProtKB-KW"/>
</dbReference>
<sequence length="266" mass="29054">MATMMRINHLAVALAATVTTSAAMATPDEERVLASLKKAHPTTRFSGVSRTPMAGLYEVWMGANVAYVSRRNTRYILFGRLFDTVAMQDLTAPKLAQADAQRPQDEGSTDKISMDQFPLADALKTVKGNGERTLVLFSDPSCGYCQRLEPELDKLDNVTIYTFLVPFQGAEKPVAIWCAADRQTAWRQLMLAGDTSLLDPEANCAHPIERNLALAQRLNVRGTPTMVFADGRRLDGYTSAAAVESRLSTPARPAHVAPTASLKEKP</sequence>
<keyword evidence="5" id="KW-1015">Disulfide bond</keyword>
<feature type="signal peptide" evidence="7">
    <location>
        <begin position="1"/>
        <end position="25"/>
    </location>
</feature>
<dbReference type="InterPro" id="IPR018950">
    <property type="entry name" value="DiS-bond_isomerase_DsbC/G_N"/>
</dbReference>
<dbReference type="InterPro" id="IPR033954">
    <property type="entry name" value="DiS-bond_Isoase_DsbC/G"/>
</dbReference>
<comment type="subcellular location">
    <subcellularLocation>
        <location evidence="1 7">Periplasm</location>
    </subcellularLocation>
</comment>
<dbReference type="Gene3D" id="3.10.450.70">
    <property type="entry name" value="Disulphide bond isomerase, DsbC/G, N-terminal"/>
    <property type="match status" value="1"/>
</dbReference>
<keyword evidence="11" id="KW-1185">Reference proteome</keyword>
<dbReference type="PANTHER" id="PTHR35272:SF3">
    <property type="entry name" value="THIOL:DISULFIDE INTERCHANGE PROTEIN DSBC"/>
    <property type="match status" value="1"/>
</dbReference>
<keyword evidence="3 7" id="KW-0732">Signal</keyword>
<evidence type="ECO:0000256" key="4">
    <source>
        <dbReference type="ARBA" id="ARBA00022764"/>
    </source>
</evidence>
<evidence type="ECO:0000256" key="5">
    <source>
        <dbReference type="ARBA" id="ARBA00023157"/>
    </source>
</evidence>
<dbReference type="SUPFAM" id="SSF52833">
    <property type="entry name" value="Thioredoxin-like"/>
    <property type="match status" value="1"/>
</dbReference>
<dbReference type="AlphaFoldDB" id="A0A0C2BUA0"/>
<comment type="function">
    <text evidence="7">Required for disulfide bond formation in some periplasmic proteins. Acts by transferring its disulfide bond to other proteins and is reduced in the process.</text>
</comment>
<evidence type="ECO:0000256" key="2">
    <source>
        <dbReference type="ARBA" id="ARBA00009813"/>
    </source>
</evidence>
<gene>
    <name evidence="10" type="ORF">TSA66_13745</name>
</gene>
<comment type="caution">
    <text evidence="10">The sequence shown here is derived from an EMBL/GenBank/DDBJ whole genome shotgun (WGS) entry which is preliminary data.</text>
</comment>
<feature type="domain" description="Thioredoxin-like fold" evidence="9">
    <location>
        <begin position="126"/>
        <end position="245"/>
    </location>
</feature>
<comment type="similarity">
    <text evidence="2 7">Belongs to the thioredoxin family. DsbC subfamily.</text>
</comment>
<protein>
    <recommendedName>
        <fullName evidence="7">Thiol:disulfide interchange protein</fullName>
    </recommendedName>
</protein>